<gene>
    <name evidence="1" type="ORF">NP233_g6056</name>
</gene>
<keyword evidence="2" id="KW-1185">Reference proteome</keyword>
<organism evidence="1 2">
    <name type="scientific">Leucocoprinus birnbaumii</name>
    <dbReference type="NCBI Taxonomy" id="56174"/>
    <lineage>
        <taxon>Eukaryota</taxon>
        <taxon>Fungi</taxon>
        <taxon>Dikarya</taxon>
        <taxon>Basidiomycota</taxon>
        <taxon>Agaricomycotina</taxon>
        <taxon>Agaricomycetes</taxon>
        <taxon>Agaricomycetidae</taxon>
        <taxon>Agaricales</taxon>
        <taxon>Agaricineae</taxon>
        <taxon>Agaricaceae</taxon>
        <taxon>Leucocoprinus</taxon>
    </lineage>
</organism>
<evidence type="ECO:0000313" key="1">
    <source>
        <dbReference type="EMBL" id="KAJ3567921.1"/>
    </source>
</evidence>
<name>A0AAD5YRA9_9AGAR</name>
<evidence type="ECO:0000313" key="2">
    <source>
        <dbReference type="Proteomes" id="UP001213000"/>
    </source>
</evidence>
<accession>A0AAD5YRA9</accession>
<comment type="caution">
    <text evidence="1">The sequence shown here is derived from an EMBL/GenBank/DDBJ whole genome shotgun (WGS) entry which is preliminary data.</text>
</comment>
<proteinExistence type="predicted"/>
<dbReference type="AlphaFoldDB" id="A0AAD5YRA9"/>
<dbReference type="EMBL" id="JANIEX010000379">
    <property type="protein sequence ID" value="KAJ3567921.1"/>
    <property type="molecule type" value="Genomic_DNA"/>
</dbReference>
<sequence length="117" mass="13691">MTSSHDFVTRQVTQTRSRREYSGISKLEIIRTKVSPQELEFLVEDALVRADEVNTEYLSDIACHSESCPKKEEDYAEFYQQLEALSLSKDEERSHNRNHLPSPPPLHLHLLCFRFLQ</sequence>
<protein>
    <submittedName>
        <fullName evidence="1">Uncharacterized protein</fullName>
    </submittedName>
</protein>
<dbReference type="Proteomes" id="UP001213000">
    <property type="component" value="Unassembled WGS sequence"/>
</dbReference>
<reference evidence="1" key="1">
    <citation type="submission" date="2022-07" db="EMBL/GenBank/DDBJ databases">
        <title>Genome Sequence of Leucocoprinus birnbaumii.</title>
        <authorList>
            <person name="Buettner E."/>
        </authorList>
    </citation>
    <scope>NUCLEOTIDE SEQUENCE</scope>
    <source>
        <strain evidence="1">VT141</strain>
    </source>
</reference>